<keyword evidence="1" id="KW-0472">Membrane</keyword>
<feature type="domain" description="Inner membrane component" evidence="2">
    <location>
        <begin position="70"/>
        <end position="120"/>
    </location>
</feature>
<accession>A0A2V3PVR6</accession>
<keyword evidence="4" id="KW-1185">Reference proteome</keyword>
<dbReference type="InterPro" id="IPR005185">
    <property type="entry name" value="YccF"/>
</dbReference>
<dbReference type="PANTHER" id="PTHR42903">
    <property type="entry name" value="INNER MEMBRANE PROTEIN YCCF"/>
    <property type="match status" value="1"/>
</dbReference>
<dbReference type="EMBL" id="QICL01000011">
    <property type="protein sequence ID" value="PXV64060.1"/>
    <property type="molecule type" value="Genomic_DNA"/>
</dbReference>
<protein>
    <submittedName>
        <fullName evidence="3">Uncharacterized membrane protein YccF (DUF307 family)</fullName>
    </submittedName>
</protein>
<dbReference type="PIRSF" id="PIRSF028777">
    <property type="entry name" value="UCP028777"/>
    <property type="match status" value="1"/>
</dbReference>
<dbReference type="AlphaFoldDB" id="A0A2V3PVR6"/>
<keyword evidence="1" id="KW-0812">Transmembrane</keyword>
<dbReference type="Pfam" id="PF03733">
    <property type="entry name" value="YccF"/>
    <property type="match status" value="2"/>
</dbReference>
<keyword evidence="1" id="KW-1133">Transmembrane helix</keyword>
<evidence type="ECO:0000259" key="2">
    <source>
        <dbReference type="Pfam" id="PF03733"/>
    </source>
</evidence>
<dbReference type="InterPro" id="IPR031308">
    <property type="entry name" value="UCP028777"/>
</dbReference>
<feature type="transmembrane region" description="Helical" evidence="1">
    <location>
        <begin position="73"/>
        <end position="105"/>
    </location>
</feature>
<evidence type="ECO:0000256" key="1">
    <source>
        <dbReference type="SAM" id="Phobius"/>
    </source>
</evidence>
<dbReference type="OrthoDB" id="9790567at2"/>
<comment type="caution">
    <text evidence="3">The sequence shown here is derived from an EMBL/GenBank/DDBJ whole genome shotgun (WGS) entry which is preliminary data.</text>
</comment>
<feature type="transmembrane region" description="Helical" evidence="1">
    <location>
        <begin position="31"/>
        <end position="53"/>
    </location>
</feature>
<dbReference type="InterPro" id="IPR052937">
    <property type="entry name" value="Inner_membrane_protein"/>
</dbReference>
<evidence type="ECO:0000313" key="3">
    <source>
        <dbReference type="EMBL" id="PXV64060.1"/>
    </source>
</evidence>
<evidence type="ECO:0000313" key="4">
    <source>
        <dbReference type="Proteomes" id="UP000247973"/>
    </source>
</evidence>
<dbReference type="GO" id="GO:0005886">
    <property type="term" value="C:plasma membrane"/>
    <property type="evidence" value="ECO:0007669"/>
    <property type="project" value="TreeGrafter"/>
</dbReference>
<reference evidence="3 4" key="1">
    <citation type="submission" date="2018-03" db="EMBL/GenBank/DDBJ databases">
        <title>Genomic Encyclopedia of Archaeal and Bacterial Type Strains, Phase II (KMG-II): from individual species to whole genera.</title>
        <authorList>
            <person name="Goeker M."/>
        </authorList>
    </citation>
    <scope>NUCLEOTIDE SEQUENCE [LARGE SCALE GENOMIC DNA]</scope>
    <source>
        <strain evidence="3 4">DSM 100214</strain>
    </source>
</reference>
<feature type="transmembrane region" description="Helical" evidence="1">
    <location>
        <begin position="6"/>
        <end position="24"/>
    </location>
</feature>
<organism evidence="3 4">
    <name type="scientific">Dysgonomonas alginatilytica</name>
    <dbReference type="NCBI Taxonomy" id="1605892"/>
    <lineage>
        <taxon>Bacteria</taxon>
        <taxon>Pseudomonadati</taxon>
        <taxon>Bacteroidota</taxon>
        <taxon>Bacteroidia</taxon>
        <taxon>Bacteroidales</taxon>
        <taxon>Dysgonomonadaceae</taxon>
        <taxon>Dysgonomonas</taxon>
    </lineage>
</organism>
<sequence>MRNFIGNLIWLVFGGWAIALEYFIASIAMMITIIGIPFGLQSIKLGVLAVWPFGSKVVTIEESSGCLNTIMNVIWIIVGGFWIALTHVFFGALLCITIIGIPFGLQHFKFIKLALFPFGKKVVDA</sequence>
<feature type="domain" description="Inner membrane component" evidence="2">
    <location>
        <begin position="5"/>
        <end position="54"/>
    </location>
</feature>
<dbReference type="RefSeq" id="WP_110310624.1">
    <property type="nucleotide sequence ID" value="NZ_QICL01000011.1"/>
</dbReference>
<dbReference type="Proteomes" id="UP000247973">
    <property type="component" value="Unassembled WGS sequence"/>
</dbReference>
<gene>
    <name evidence="3" type="ORF">CLV62_11117</name>
</gene>
<proteinExistence type="predicted"/>
<dbReference type="PANTHER" id="PTHR42903:SF1">
    <property type="entry name" value="INNER MEMBRANE PROTEIN YCCF"/>
    <property type="match status" value="1"/>
</dbReference>
<dbReference type="NCBIfam" id="NF008740">
    <property type="entry name" value="PRK11770.1-2"/>
    <property type="match status" value="1"/>
</dbReference>
<name>A0A2V3PVR6_9BACT</name>